<dbReference type="EMBL" id="HE576753">
    <property type="protein sequence ID" value="CCC68348.1"/>
    <property type="molecule type" value="Genomic_DNA"/>
</dbReference>
<sequence>MGGRPFDVPIPEEPKAPFPIITEYCDIVCGFGRGSTDLGIPTANVEIEEVPPRMNLLDLGVYFGFAHLEKVDKELTHVNRKDGQKVAYNYGSHLTEENGDLDILPMVLSIGRNPFYGNDFKTIELHILHDFTDNFYGAKVKFNILGHIRQELDYTTKEALIRDINIDIEIARSTLLKKSYLKYKEELRC</sequence>
<dbReference type="InParanoid" id="G0VBM2"/>
<evidence type="ECO:0000256" key="4">
    <source>
        <dbReference type="ARBA" id="ARBA00012105"/>
    </source>
</evidence>
<dbReference type="HOGENOM" id="CLU_048437_3_2_1"/>
<evidence type="ECO:0000256" key="10">
    <source>
        <dbReference type="ARBA" id="ARBA00022840"/>
    </source>
</evidence>
<dbReference type="FunCoup" id="G0VBM2">
    <property type="interactions" value="398"/>
</dbReference>
<dbReference type="Gene3D" id="2.40.30.30">
    <property type="entry name" value="Riboflavin kinase-like"/>
    <property type="match status" value="1"/>
</dbReference>
<dbReference type="Proteomes" id="UP000001640">
    <property type="component" value="Chromosome 2"/>
</dbReference>
<keyword evidence="6" id="KW-0285">Flavoprotein</keyword>
<evidence type="ECO:0000256" key="7">
    <source>
        <dbReference type="ARBA" id="ARBA00022643"/>
    </source>
</evidence>
<keyword evidence="7" id="KW-0288">FMN</keyword>
<dbReference type="RefSeq" id="XP_003674722.1">
    <property type="nucleotide sequence ID" value="XM_003674674.1"/>
</dbReference>
<dbReference type="KEGG" id="ncs:NCAS_0B02640"/>
<dbReference type="eggNOG" id="KOG3110">
    <property type="taxonomic scope" value="Eukaryota"/>
</dbReference>
<organism evidence="13 14">
    <name type="scientific">Naumovozyma castellii</name>
    <name type="common">Yeast</name>
    <name type="synonym">Saccharomyces castellii</name>
    <dbReference type="NCBI Taxonomy" id="27288"/>
    <lineage>
        <taxon>Eukaryota</taxon>
        <taxon>Fungi</taxon>
        <taxon>Dikarya</taxon>
        <taxon>Ascomycota</taxon>
        <taxon>Saccharomycotina</taxon>
        <taxon>Saccharomycetes</taxon>
        <taxon>Saccharomycetales</taxon>
        <taxon>Saccharomycetaceae</taxon>
        <taxon>Naumovozyma</taxon>
    </lineage>
</organism>
<reference evidence="13 14" key="1">
    <citation type="journal article" date="2011" name="Proc. Natl. Acad. Sci. U.S.A.">
        <title>Evolutionary erosion of yeast sex chromosomes by mating-type switching accidents.</title>
        <authorList>
            <person name="Gordon J.L."/>
            <person name="Armisen D."/>
            <person name="Proux-Wera E."/>
            <person name="Oheigeartaigh S.S."/>
            <person name="Byrne K.P."/>
            <person name="Wolfe K.H."/>
        </authorList>
    </citation>
    <scope>NUCLEOTIDE SEQUENCE [LARGE SCALE GENOMIC DNA]</scope>
    <source>
        <strain evidence="14">ATCC 76901 / BCRC 22586 / CBS 4309 / NBRC 1992 / NRRL Y-12630</strain>
    </source>
</reference>
<dbReference type="InterPro" id="IPR023468">
    <property type="entry name" value="Riboflavin_kinase"/>
</dbReference>
<comment type="pathway">
    <text evidence="2">Cofactor biosynthesis; FMN biosynthesis; FMN from riboflavin (ATP route): step 1/1.</text>
</comment>
<keyword evidence="9" id="KW-0547">Nucleotide-binding</keyword>
<reference key="2">
    <citation type="submission" date="2011-08" db="EMBL/GenBank/DDBJ databases">
        <title>Genome sequence of Naumovozyma castellii.</title>
        <authorList>
            <person name="Gordon J.L."/>
            <person name="Armisen D."/>
            <person name="Proux-Wera E."/>
            <person name="OhEigeartaigh S.S."/>
            <person name="Byrne K.P."/>
            <person name="Wolfe K.H."/>
        </authorList>
    </citation>
    <scope>NUCLEOTIDE SEQUENCE</scope>
    <source>
        <strain>Type strain:CBS 4309</strain>
    </source>
</reference>
<evidence type="ECO:0000313" key="14">
    <source>
        <dbReference type="Proteomes" id="UP000001640"/>
    </source>
</evidence>
<dbReference type="PANTHER" id="PTHR22749:SF6">
    <property type="entry name" value="RIBOFLAVIN KINASE"/>
    <property type="match status" value="1"/>
</dbReference>
<protein>
    <recommendedName>
        <fullName evidence="5">Riboflavin kinase</fullName>
        <ecNumber evidence="4">2.7.1.26</ecNumber>
    </recommendedName>
    <alternativeName>
        <fullName evidence="11">Flavin mononucleotide kinase 1</fullName>
    </alternativeName>
</protein>
<dbReference type="GO" id="GO:0008531">
    <property type="term" value="F:riboflavin kinase activity"/>
    <property type="evidence" value="ECO:0007669"/>
    <property type="project" value="UniProtKB-EC"/>
</dbReference>
<proteinExistence type="inferred from homology"/>
<evidence type="ECO:0000256" key="2">
    <source>
        <dbReference type="ARBA" id="ARBA00005201"/>
    </source>
</evidence>
<evidence type="ECO:0000256" key="1">
    <source>
        <dbReference type="ARBA" id="ARBA00003572"/>
    </source>
</evidence>
<accession>G0VBM2</accession>
<evidence type="ECO:0000259" key="12">
    <source>
        <dbReference type="SMART" id="SM00904"/>
    </source>
</evidence>
<dbReference type="AlphaFoldDB" id="G0VBM2"/>
<dbReference type="GeneID" id="96901908"/>
<dbReference type="GO" id="GO:0009398">
    <property type="term" value="P:FMN biosynthetic process"/>
    <property type="evidence" value="ECO:0007669"/>
    <property type="project" value="UniProtKB-UniPathway"/>
</dbReference>
<evidence type="ECO:0000256" key="9">
    <source>
        <dbReference type="ARBA" id="ARBA00022741"/>
    </source>
</evidence>
<dbReference type="GO" id="GO:0005743">
    <property type="term" value="C:mitochondrial inner membrane"/>
    <property type="evidence" value="ECO:0007669"/>
    <property type="project" value="EnsemblFungi"/>
</dbReference>
<dbReference type="UniPathway" id="UPA00276">
    <property type="reaction ID" value="UER00406"/>
</dbReference>
<name>G0VBM2_NAUCA</name>
<dbReference type="Pfam" id="PF01687">
    <property type="entry name" value="Flavokinase"/>
    <property type="match status" value="1"/>
</dbReference>
<dbReference type="PANTHER" id="PTHR22749">
    <property type="entry name" value="RIBOFLAVIN KINASE/FMN ADENYLYLTRANSFERASE"/>
    <property type="match status" value="1"/>
</dbReference>
<dbReference type="SMART" id="SM00904">
    <property type="entry name" value="Flavokinase"/>
    <property type="match status" value="1"/>
</dbReference>
<comment type="function">
    <text evidence="1">Catalyzes the phosphorylation of riboflavin (vitamin B2) to form flavin mononucleotide (FMN) coenzyme.</text>
</comment>
<evidence type="ECO:0000256" key="11">
    <source>
        <dbReference type="ARBA" id="ARBA00029960"/>
    </source>
</evidence>
<evidence type="ECO:0000256" key="3">
    <source>
        <dbReference type="ARBA" id="ARBA00010108"/>
    </source>
</evidence>
<gene>
    <name evidence="13" type="primary">NCAS0B02640</name>
    <name evidence="13" type="ordered locus">NCAS_0B02640</name>
</gene>
<comment type="similarity">
    <text evidence="3">Belongs to the flavokinase family.</text>
</comment>
<evidence type="ECO:0000256" key="8">
    <source>
        <dbReference type="ARBA" id="ARBA00022679"/>
    </source>
</evidence>
<dbReference type="GO" id="GO:0005524">
    <property type="term" value="F:ATP binding"/>
    <property type="evidence" value="ECO:0007669"/>
    <property type="project" value="UniProtKB-KW"/>
</dbReference>
<dbReference type="OrthoDB" id="276388at2759"/>
<feature type="domain" description="Riboflavin kinase" evidence="12">
    <location>
        <begin position="20"/>
        <end position="176"/>
    </location>
</feature>
<dbReference type="InterPro" id="IPR023465">
    <property type="entry name" value="Riboflavin_kinase_dom_sf"/>
</dbReference>
<dbReference type="GO" id="GO:0009231">
    <property type="term" value="P:riboflavin biosynthetic process"/>
    <property type="evidence" value="ECO:0007669"/>
    <property type="project" value="InterPro"/>
</dbReference>
<dbReference type="InterPro" id="IPR015865">
    <property type="entry name" value="Riboflavin_kinase_bac/euk"/>
</dbReference>
<evidence type="ECO:0000256" key="6">
    <source>
        <dbReference type="ARBA" id="ARBA00022630"/>
    </source>
</evidence>
<keyword evidence="14" id="KW-1185">Reference proteome</keyword>
<evidence type="ECO:0000256" key="5">
    <source>
        <dbReference type="ARBA" id="ARBA00017394"/>
    </source>
</evidence>
<keyword evidence="8" id="KW-0808">Transferase</keyword>
<dbReference type="OMA" id="FDCEVAR"/>
<dbReference type="EC" id="2.7.1.26" evidence="4"/>
<dbReference type="SUPFAM" id="SSF82114">
    <property type="entry name" value="Riboflavin kinase-like"/>
    <property type="match status" value="1"/>
</dbReference>
<dbReference type="STRING" id="1064592.G0VBM2"/>
<keyword evidence="10" id="KW-0067">ATP-binding</keyword>
<evidence type="ECO:0000313" key="13">
    <source>
        <dbReference type="EMBL" id="CCC68348.1"/>
    </source>
</evidence>